<evidence type="ECO:0000313" key="3">
    <source>
        <dbReference type="EMBL" id="KAK9918808.1"/>
    </source>
</evidence>
<dbReference type="Pfam" id="PF02151">
    <property type="entry name" value="UVR"/>
    <property type="match status" value="1"/>
</dbReference>
<dbReference type="PROSITE" id="PS50151">
    <property type="entry name" value="UVR"/>
    <property type="match status" value="1"/>
</dbReference>
<keyword evidence="1" id="KW-0175">Coiled coil</keyword>
<dbReference type="Gene3D" id="2.30.30.390">
    <property type="entry name" value="Hemimethylated DNA-binding domain"/>
    <property type="match status" value="1"/>
</dbReference>
<dbReference type="InterPro" id="IPR053189">
    <property type="entry name" value="Clp_protease_adapter_ClpF"/>
</dbReference>
<dbReference type="EMBL" id="JALJOT010000001">
    <property type="protein sequence ID" value="KAK9918808.1"/>
    <property type="molecule type" value="Genomic_DNA"/>
</dbReference>
<reference evidence="3 4" key="1">
    <citation type="journal article" date="2024" name="Nat. Commun.">
        <title>Phylogenomics reveals the evolutionary origins of lichenization in chlorophyte algae.</title>
        <authorList>
            <person name="Puginier C."/>
            <person name="Libourel C."/>
            <person name="Otte J."/>
            <person name="Skaloud P."/>
            <person name="Haon M."/>
            <person name="Grisel S."/>
            <person name="Petersen M."/>
            <person name="Berrin J.G."/>
            <person name="Delaux P.M."/>
            <person name="Dal Grande F."/>
            <person name="Keller J."/>
        </authorList>
    </citation>
    <scope>NUCLEOTIDE SEQUENCE [LARGE SCALE GENOMIC DNA]</scope>
    <source>
        <strain evidence="3 4">SAG 216-7</strain>
    </source>
</reference>
<organism evidence="3 4">
    <name type="scientific">Coccomyxa subellipsoidea</name>
    <dbReference type="NCBI Taxonomy" id="248742"/>
    <lineage>
        <taxon>Eukaryota</taxon>
        <taxon>Viridiplantae</taxon>
        <taxon>Chlorophyta</taxon>
        <taxon>core chlorophytes</taxon>
        <taxon>Trebouxiophyceae</taxon>
        <taxon>Trebouxiophyceae incertae sedis</taxon>
        <taxon>Coccomyxaceae</taxon>
        <taxon>Coccomyxa</taxon>
    </lineage>
</organism>
<dbReference type="SUPFAM" id="SSF141255">
    <property type="entry name" value="YccV-like"/>
    <property type="match status" value="1"/>
</dbReference>
<sequence>MQESSKAQAEHHSPLTFQELVLFIFQQEFDTQLQRALNYEDYDQANDIRQRRQTVDEALEKLQGHKGVSNGDGNSAEALKTFPSQEVQLRVQLQRAVEEQRYDDAATLRDKLSALQQKVRDAAKEKTDAVQTRQPRRLKLGQRVEHATSGYRAVVYGWDNGCCEDDDWRVAAEFGSLEYGDLQPFYHLLVDVRDWPLDASTPPVAYVPQERLLAPQWPSTWASEKGADLFDHPMKTVLFLGEDDNGDLIATRALRDKHGQSRQDIFPPDE</sequence>
<dbReference type="Pfam" id="PF08755">
    <property type="entry name" value="YccV-like"/>
    <property type="match status" value="1"/>
</dbReference>
<evidence type="ECO:0000256" key="1">
    <source>
        <dbReference type="SAM" id="Coils"/>
    </source>
</evidence>
<dbReference type="InterPro" id="IPR036623">
    <property type="entry name" value="Hemimethylated_DNA-bd_sf"/>
</dbReference>
<dbReference type="NCBIfam" id="TIGR02097">
    <property type="entry name" value="yccV"/>
    <property type="match status" value="1"/>
</dbReference>
<dbReference type="InterPro" id="IPR011722">
    <property type="entry name" value="Hemimethylated_DNA-bd_dom"/>
</dbReference>
<name>A0ABR2Z3N8_9CHLO</name>
<dbReference type="Proteomes" id="UP001491310">
    <property type="component" value="Unassembled WGS sequence"/>
</dbReference>
<proteinExistence type="predicted"/>
<comment type="caution">
    <text evidence="3">The sequence shown here is derived from an EMBL/GenBank/DDBJ whole genome shotgun (WGS) entry which is preliminary data.</text>
</comment>
<dbReference type="PANTHER" id="PTHR48439:SF1">
    <property type="entry name" value="HEMIMETHYLATED DNA-BINDING DOMAIN-CONTAINING PROTEIN"/>
    <property type="match status" value="1"/>
</dbReference>
<accession>A0ABR2Z3N8</accession>
<feature type="domain" description="UVR" evidence="2">
    <location>
        <begin position="83"/>
        <end position="118"/>
    </location>
</feature>
<feature type="coiled-coil region" evidence="1">
    <location>
        <begin position="105"/>
        <end position="132"/>
    </location>
</feature>
<keyword evidence="4" id="KW-1185">Reference proteome</keyword>
<gene>
    <name evidence="3" type="ORF">WJX75_007087</name>
</gene>
<evidence type="ECO:0000313" key="4">
    <source>
        <dbReference type="Proteomes" id="UP001491310"/>
    </source>
</evidence>
<dbReference type="SMART" id="SM00992">
    <property type="entry name" value="YccV-like"/>
    <property type="match status" value="1"/>
</dbReference>
<dbReference type="PANTHER" id="PTHR48439">
    <property type="entry name" value="HEMIMETHYLATED DNA-BINDING DOMAIN-CONTAINING PROTEIN"/>
    <property type="match status" value="1"/>
</dbReference>
<dbReference type="InterPro" id="IPR001943">
    <property type="entry name" value="UVR_dom"/>
</dbReference>
<evidence type="ECO:0000259" key="2">
    <source>
        <dbReference type="PROSITE" id="PS50151"/>
    </source>
</evidence>
<protein>
    <recommendedName>
        <fullName evidence="2">UVR domain-containing protein</fullName>
    </recommendedName>
</protein>